<evidence type="ECO:0000313" key="1">
    <source>
        <dbReference type="EMBL" id="MBX46210.1"/>
    </source>
</evidence>
<accession>A0A2P2NUU0</accession>
<reference evidence="1" key="1">
    <citation type="submission" date="2018-02" db="EMBL/GenBank/DDBJ databases">
        <title>Rhizophora mucronata_Transcriptome.</title>
        <authorList>
            <person name="Meera S.P."/>
            <person name="Sreeshan A."/>
            <person name="Augustine A."/>
        </authorList>
    </citation>
    <scope>NUCLEOTIDE SEQUENCE</scope>
    <source>
        <tissue evidence="1">Leaf</tissue>
    </source>
</reference>
<proteinExistence type="predicted"/>
<dbReference type="AlphaFoldDB" id="A0A2P2NUU0"/>
<name>A0A2P2NUU0_RHIMU</name>
<sequence length="21" mass="2413">MDPSDKYSFSPGKNGDLFFIF</sequence>
<protein>
    <submittedName>
        <fullName evidence="1">Uncharacterized protein</fullName>
    </submittedName>
</protein>
<dbReference type="EMBL" id="GGEC01065726">
    <property type="protein sequence ID" value="MBX46210.1"/>
    <property type="molecule type" value="Transcribed_RNA"/>
</dbReference>
<organism evidence="1">
    <name type="scientific">Rhizophora mucronata</name>
    <name type="common">Asiatic mangrove</name>
    <dbReference type="NCBI Taxonomy" id="61149"/>
    <lineage>
        <taxon>Eukaryota</taxon>
        <taxon>Viridiplantae</taxon>
        <taxon>Streptophyta</taxon>
        <taxon>Embryophyta</taxon>
        <taxon>Tracheophyta</taxon>
        <taxon>Spermatophyta</taxon>
        <taxon>Magnoliopsida</taxon>
        <taxon>eudicotyledons</taxon>
        <taxon>Gunneridae</taxon>
        <taxon>Pentapetalae</taxon>
        <taxon>rosids</taxon>
        <taxon>fabids</taxon>
        <taxon>Malpighiales</taxon>
        <taxon>Rhizophoraceae</taxon>
        <taxon>Rhizophora</taxon>
    </lineage>
</organism>